<feature type="transmembrane region" description="Helical" evidence="1">
    <location>
        <begin position="89"/>
        <end position="115"/>
    </location>
</feature>
<protein>
    <submittedName>
        <fullName evidence="2">Uncharacterized protein</fullName>
    </submittedName>
</protein>
<evidence type="ECO:0000313" key="2">
    <source>
        <dbReference type="EMBL" id="RUT14445.1"/>
    </source>
</evidence>
<keyword evidence="1" id="KW-1133">Transmembrane helix</keyword>
<evidence type="ECO:0000313" key="3">
    <source>
        <dbReference type="Proteomes" id="UP000282574"/>
    </source>
</evidence>
<reference evidence="2 3" key="1">
    <citation type="journal article" date="2019" name="Genome Biol. Evol.">
        <title>Day and night: Metabolic profiles and evolutionary relationships of six axenic non-marine cyanobacteria.</title>
        <authorList>
            <person name="Will S.E."/>
            <person name="Henke P."/>
            <person name="Boedeker C."/>
            <person name="Huang S."/>
            <person name="Brinkmann H."/>
            <person name="Rohde M."/>
            <person name="Jarek M."/>
            <person name="Friedl T."/>
            <person name="Seufert S."/>
            <person name="Schumacher M."/>
            <person name="Overmann J."/>
            <person name="Neumann-Schaal M."/>
            <person name="Petersen J."/>
        </authorList>
    </citation>
    <scope>NUCLEOTIDE SEQUENCE [LARGE SCALE GENOMIC DNA]</scope>
    <source>
        <strain evidence="2 3">SAG 39.79</strain>
    </source>
</reference>
<keyword evidence="1" id="KW-0812">Transmembrane</keyword>
<organism evidence="2 3">
    <name type="scientific">Chroococcidiopsis cubana SAG 39.79</name>
    <dbReference type="NCBI Taxonomy" id="388085"/>
    <lineage>
        <taxon>Bacteria</taxon>
        <taxon>Bacillati</taxon>
        <taxon>Cyanobacteriota</taxon>
        <taxon>Cyanophyceae</taxon>
        <taxon>Chroococcidiopsidales</taxon>
        <taxon>Chroococcidiopsidaceae</taxon>
        <taxon>Chroococcidiopsis</taxon>
    </lineage>
</organism>
<keyword evidence="3" id="KW-1185">Reference proteome</keyword>
<comment type="caution">
    <text evidence="2">The sequence shown here is derived from an EMBL/GenBank/DDBJ whole genome shotgun (WGS) entry which is preliminary data.</text>
</comment>
<feature type="transmembrane region" description="Helical" evidence="1">
    <location>
        <begin position="127"/>
        <end position="147"/>
    </location>
</feature>
<proteinExistence type="predicted"/>
<sequence>MLNLRSDNPFVKFKTRNIFILLLILIVEFVFISDLLLLFFNWNSDDPIFYDFIYYLMMLLPSIWILHRCHQLSIHPKYLIGKLPSRDRWLSLCGIAIAHAINNAATIVLEFFFPSEQITINYNFSEYLHWGLVLTIVTVPFMIRFVYKNWYKQQLALPYFANVSHRSNRVC</sequence>
<dbReference type="AlphaFoldDB" id="A0AB37USX7"/>
<gene>
    <name evidence="2" type="ORF">DSM107010_04760</name>
</gene>
<feature type="transmembrane region" description="Helical" evidence="1">
    <location>
        <begin position="52"/>
        <end position="69"/>
    </location>
</feature>
<feature type="transmembrane region" description="Helical" evidence="1">
    <location>
        <begin position="20"/>
        <end position="40"/>
    </location>
</feature>
<evidence type="ECO:0000256" key="1">
    <source>
        <dbReference type="SAM" id="Phobius"/>
    </source>
</evidence>
<dbReference type="EMBL" id="RSCK01000002">
    <property type="protein sequence ID" value="RUT14445.1"/>
    <property type="molecule type" value="Genomic_DNA"/>
</dbReference>
<name>A0AB37USX7_9CYAN</name>
<keyword evidence="1" id="KW-0472">Membrane</keyword>
<accession>A0AB37USX7</accession>
<dbReference type="Proteomes" id="UP000282574">
    <property type="component" value="Unassembled WGS sequence"/>
</dbReference>